<keyword evidence="5" id="KW-0805">Transcription regulation</keyword>
<feature type="region of interest" description="Disordered" evidence="10">
    <location>
        <begin position="1"/>
        <end position="51"/>
    </location>
</feature>
<keyword evidence="8" id="KW-0539">Nucleus</keyword>
<name>A0A815UR02_ADIRI</name>
<evidence type="ECO:0000259" key="11">
    <source>
        <dbReference type="PROSITE" id="PS50808"/>
    </source>
</evidence>
<dbReference type="Pfam" id="PF02892">
    <property type="entry name" value="zf-BED"/>
    <property type="match status" value="1"/>
</dbReference>
<feature type="compositionally biased region" description="Polar residues" evidence="10">
    <location>
        <begin position="1"/>
        <end position="23"/>
    </location>
</feature>
<dbReference type="InterPro" id="IPR052035">
    <property type="entry name" value="ZnF_BED_domain_contain"/>
</dbReference>
<organism evidence="12 13">
    <name type="scientific">Adineta ricciae</name>
    <name type="common">Rotifer</name>
    <dbReference type="NCBI Taxonomy" id="249248"/>
    <lineage>
        <taxon>Eukaryota</taxon>
        <taxon>Metazoa</taxon>
        <taxon>Spiralia</taxon>
        <taxon>Gnathifera</taxon>
        <taxon>Rotifera</taxon>
        <taxon>Eurotatoria</taxon>
        <taxon>Bdelloidea</taxon>
        <taxon>Adinetida</taxon>
        <taxon>Adinetidae</taxon>
        <taxon>Adineta</taxon>
    </lineage>
</organism>
<evidence type="ECO:0000256" key="6">
    <source>
        <dbReference type="ARBA" id="ARBA00023125"/>
    </source>
</evidence>
<dbReference type="Pfam" id="PF05699">
    <property type="entry name" value="Dimer_Tnp_hAT"/>
    <property type="match status" value="1"/>
</dbReference>
<dbReference type="PANTHER" id="PTHR46481">
    <property type="entry name" value="ZINC FINGER BED DOMAIN-CONTAINING PROTEIN 4"/>
    <property type="match status" value="1"/>
</dbReference>
<dbReference type="PANTHER" id="PTHR46481:SF10">
    <property type="entry name" value="ZINC FINGER BED DOMAIN-CONTAINING PROTEIN 39"/>
    <property type="match status" value="1"/>
</dbReference>
<evidence type="ECO:0000256" key="3">
    <source>
        <dbReference type="ARBA" id="ARBA00022771"/>
    </source>
</evidence>
<dbReference type="SUPFAM" id="SSF140996">
    <property type="entry name" value="Hermes dimerisation domain"/>
    <property type="match status" value="1"/>
</dbReference>
<dbReference type="GO" id="GO:0046983">
    <property type="term" value="F:protein dimerization activity"/>
    <property type="evidence" value="ECO:0007669"/>
    <property type="project" value="InterPro"/>
</dbReference>
<evidence type="ECO:0000256" key="5">
    <source>
        <dbReference type="ARBA" id="ARBA00023015"/>
    </source>
</evidence>
<protein>
    <recommendedName>
        <fullName evidence="11">BED-type domain-containing protein</fullName>
    </recommendedName>
</protein>
<evidence type="ECO:0000256" key="1">
    <source>
        <dbReference type="ARBA" id="ARBA00004123"/>
    </source>
</evidence>
<dbReference type="SMART" id="SM00614">
    <property type="entry name" value="ZnF_BED"/>
    <property type="match status" value="1"/>
</dbReference>
<accession>A0A815UR02</accession>
<dbReference type="GO" id="GO:0009791">
    <property type="term" value="P:post-embryonic development"/>
    <property type="evidence" value="ECO:0007669"/>
    <property type="project" value="UniProtKB-ARBA"/>
</dbReference>
<dbReference type="Proteomes" id="UP000663852">
    <property type="component" value="Unassembled WGS sequence"/>
</dbReference>
<evidence type="ECO:0000256" key="7">
    <source>
        <dbReference type="ARBA" id="ARBA00023163"/>
    </source>
</evidence>
<dbReference type="InterPro" id="IPR012337">
    <property type="entry name" value="RNaseH-like_sf"/>
</dbReference>
<dbReference type="GO" id="GO:0008270">
    <property type="term" value="F:zinc ion binding"/>
    <property type="evidence" value="ECO:0007669"/>
    <property type="project" value="UniProtKB-KW"/>
</dbReference>
<dbReference type="GO" id="GO:0005634">
    <property type="term" value="C:nucleus"/>
    <property type="evidence" value="ECO:0007669"/>
    <property type="project" value="UniProtKB-SubCell"/>
</dbReference>
<evidence type="ECO:0000256" key="10">
    <source>
        <dbReference type="SAM" id="MobiDB-lite"/>
    </source>
</evidence>
<evidence type="ECO:0000256" key="9">
    <source>
        <dbReference type="PROSITE-ProRule" id="PRU00027"/>
    </source>
</evidence>
<feature type="compositionally biased region" description="Low complexity" evidence="10">
    <location>
        <begin position="33"/>
        <end position="47"/>
    </location>
</feature>
<sequence length="654" mass="74930">MATNSKTRPNSLTSSNAFSSPRKSANDVDDLSLDSNSSNSSISLPSSITVTPRPTVKAKRSLVWRYFRTINEKSFDVECILCSTKVPRKSTSTSNMLHHVQTRHENEYQVVNKAMRSKAADAPQRLPLSSERSAHLTRLAANLIISTLLPLSLVENPQLQLIFQEAEPSYILPKRKYFIGNVLNQMYDETRNRVQNELNCAISVCLTTDIWTSQSNEAYMTVTVHFIDTSNSKLKSFVLETTEFSGNHTAQRIVERLENICIDWSILDKVVCLVSDTCNVMRKVGNDFAKGWFGCTDHLLNLCVNDVIRKRDDVKNVLSTVRHIVSFVRNSHLAYETLNKYQRSLGVNERHLIYDVSTRWNSTYYMLQRFIDEKLSISACLNEKAFQKNLSTAKISRNIDWDLQEQLMIVLEPFEAATRKLSVEFCPSISLVLPVITTLITSLENRTSDSLIIKQIKNTLRCSIEERFEKLFEDKNVLLATVLDPRWKNFSFLQSSSYQQHVDTHTCLTKMSAFDAKLLSYIYLHDEYVADLASHPKSSDWDGETDTSFQNNSDFFDLMVINQQPTSNSNSDPEFVTYENEREIGRNENPLEWWRLNRSKYPRITKMAYKYLCIAATSAPSERMFSSSGHLTSDKRSRLTPDNANLLLFLNKNS</sequence>
<dbReference type="SUPFAM" id="SSF53098">
    <property type="entry name" value="Ribonuclease H-like"/>
    <property type="match status" value="1"/>
</dbReference>
<dbReference type="InterPro" id="IPR036236">
    <property type="entry name" value="Znf_C2H2_sf"/>
</dbReference>
<keyword evidence="3 9" id="KW-0863">Zinc-finger</keyword>
<evidence type="ECO:0000313" key="13">
    <source>
        <dbReference type="Proteomes" id="UP000663852"/>
    </source>
</evidence>
<evidence type="ECO:0000256" key="4">
    <source>
        <dbReference type="ARBA" id="ARBA00022833"/>
    </source>
</evidence>
<dbReference type="OrthoDB" id="1607513at2759"/>
<dbReference type="SUPFAM" id="SSF57667">
    <property type="entry name" value="beta-beta-alpha zinc fingers"/>
    <property type="match status" value="1"/>
</dbReference>
<evidence type="ECO:0000256" key="8">
    <source>
        <dbReference type="ARBA" id="ARBA00023242"/>
    </source>
</evidence>
<dbReference type="PROSITE" id="PS50808">
    <property type="entry name" value="ZF_BED"/>
    <property type="match status" value="1"/>
</dbReference>
<dbReference type="InterPro" id="IPR008906">
    <property type="entry name" value="HATC_C_dom"/>
</dbReference>
<feature type="domain" description="BED-type" evidence="11">
    <location>
        <begin position="58"/>
        <end position="111"/>
    </location>
</feature>
<comment type="caution">
    <text evidence="12">The sequence shown here is derived from an EMBL/GenBank/DDBJ whole genome shotgun (WGS) entry which is preliminary data.</text>
</comment>
<proteinExistence type="predicted"/>
<keyword evidence="6" id="KW-0238">DNA-binding</keyword>
<gene>
    <name evidence="12" type="ORF">EDS130_LOCUS43848</name>
</gene>
<dbReference type="AlphaFoldDB" id="A0A815UR02"/>
<evidence type="ECO:0000313" key="12">
    <source>
        <dbReference type="EMBL" id="CAF1520574.1"/>
    </source>
</evidence>
<dbReference type="EMBL" id="CAJNOJ010000768">
    <property type="protein sequence ID" value="CAF1520574.1"/>
    <property type="molecule type" value="Genomic_DNA"/>
</dbReference>
<dbReference type="GO" id="GO:0003677">
    <property type="term" value="F:DNA binding"/>
    <property type="evidence" value="ECO:0007669"/>
    <property type="project" value="UniProtKB-KW"/>
</dbReference>
<keyword evidence="4" id="KW-0862">Zinc</keyword>
<keyword evidence="2" id="KW-0479">Metal-binding</keyword>
<evidence type="ECO:0000256" key="2">
    <source>
        <dbReference type="ARBA" id="ARBA00022723"/>
    </source>
</evidence>
<reference evidence="12" key="1">
    <citation type="submission" date="2021-02" db="EMBL/GenBank/DDBJ databases">
        <authorList>
            <person name="Nowell W R."/>
        </authorList>
    </citation>
    <scope>NUCLEOTIDE SEQUENCE</scope>
</reference>
<keyword evidence="7" id="KW-0804">Transcription</keyword>
<dbReference type="InterPro" id="IPR003656">
    <property type="entry name" value="Znf_BED"/>
</dbReference>
<comment type="subcellular location">
    <subcellularLocation>
        <location evidence="1">Nucleus</location>
    </subcellularLocation>
</comment>